<evidence type="ECO:0000313" key="10">
    <source>
        <dbReference type="Proteomes" id="UP001078443"/>
    </source>
</evidence>
<dbReference type="InterPro" id="IPR004761">
    <property type="entry name" value="Spore_GerAB"/>
</dbReference>
<feature type="transmembrane region" description="Helical" evidence="8">
    <location>
        <begin position="7"/>
        <end position="29"/>
    </location>
</feature>
<feature type="transmembrane region" description="Helical" evidence="8">
    <location>
        <begin position="142"/>
        <end position="161"/>
    </location>
</feature>
<protein>
    <submittedName>
        <fullName evidence="9">GerAB/ArcD/ProY family transporter</fullName>
    </submittedName>
</protein>
<reference evidence="9" key="1">
    <citation type="submission" date="2022-12" db="EMBL/GenBank/DDBJ databases">
        <authorList>
            <person name="Wang J."/>
        </authorList>
    </citation>
    <scope>NUCLEOTIDE SEQUENCE</scope>
    <source>
        <strain evidence="9">HY-45-18</strain>
    </source>
</reference>
<evidence type="ECO:0000256" key="3">
    <source>
        <dbReference type="ARBA" id="ARBA00022448"/>
    </source>
</evidence>
<feature type="transmembrane region" description="Helical" evidence="8">
    <location>
        <begin position="304"/>
        <end position="326"/>
    </location>
</feature>
<proteinExistence type="inferred from homology"/>
<evidence type="ECO:0000256" key="8">
    <source>
        <dbReference type="SAM" id="Phobius"/>
    </source>
</evidence>
<keyword evidence="5 8" id="KW-0812">Transmembrane</keyword>
<evidence type="ECO:0000256" key="5">
    <source>
        <dbReference type="ARBA" id="ARBA00022692"/>
    </source>
</evidence>
<evidence type="ECO:0000256" key="2">
    <source>
        <dbReference type="ARBA" id="ARBA00007998"/>
    </source>
</evidence>
<evidence type="ECO:0000313" key="9">
    <source>
        <dbReference type="EMBL" id="MCY6484136.1"/>
    </source>
</evidence>
<evidence type="ECO:0000256" key="1">
    <source>
        <dbReference type="ARBA" id="ARBA00004141"/>
    </source>
</evidence>
<evidence type="ECO:0000256" key="6">
    <source>
        <dbReference type="ARBA" id="ARBA00022989"/>
    </source>
</evidence>
<comment type="caution">
    <text evidence="9">The sequence shown here is derived from an EMBL/GenBank/DDBJ whole genome shotgun (WGS) entry which is preliminary data.</text>
</comment>
<dbReference type="NCBIfam" id="TIGR00912">
    <property type="entry name" value="2A0309"/>
    <property type="match status" value="1"/>
</dbReference>
<feature type="transmembrane region" description="Helical" evidence="8">
    <location>
        <begin position="72"/>
        <end position="92"/>
    </location>
</feature>
<dbReference type="EMBL" id="JAPQER010000002">
    <property type="protein sequence ID" value="MCY6484136.1"/>
    <property type="molecule type" value="Genomic_DNA"/>
</dbReference>
<keyword evidence="3" id="KW-0813">Transport</keyword>
<gene>
    <name evidence="9" type="ORF">OW763_07185</name>
</gene>
<comment type="similarity">
    <text evidence="2">Belongs to the amino acid-polyamine-organocation (APC) superfamily. Spore germination protein (SGP) (TC 2.A.3.9) family.</text>
</comment>
<dbReference type="PANTHER" id="PTHR34975:SF2">
    <property type="entry name" value="SPORE GERMINATION PROTEIN A2"/>
    <property type="match status" value="1"/>
</dbReference>
<dbReference type="RefSeq" id="WP_268040409.1">
    <property type="nucleotide sequence ID" value="NZ_JAPQER010000002.1"/>
</dbReference>
<dbReference type="PANTHER" id="PTHR34975">
    <property type="entry name" value="SPORE GERMINATION PROTEIN A2"/>
    <property type="match status" value="1"/>
</dbReference>
<accession>A0ABT4CYT7</accession>
<evidence type="ECO:0000256" key="7">
    <source>
        <dbReference type="ARBA" id="ARBA00023136"/>
    </source>
</evidence>
<keyword evidence="7 8" id="KW-0472">Membrane</keyword>
<organism evidence="9 10">
    <name type="scientific">Clostridium aestuarii</name>
    <dbReference type="NCBI Taxonomy" id="338193"/>
    <lineage>
        <taxon>Bacteria</taxon>
        <taxon>Bacillati</taxon>
        <taxon>Bacillota</taxon>
        <taxon>Clostridia</taxon>
        <taxon>Eubacteriales</taxon>
        <taxon>Clostridiaceae</taxon>
        <taxon>Clostridium</taxon>
    </lineage>
</organism>
<evidence type="ECO:0000256" key="4">
    <source>
        <dbReference type="ARBA" id="ARBA00022544"/>
    </source>
</evidence>
<feature type="transmembrane region" description="Helical" evidence="8">
    <location>
        <begin position="268"/>
        <end position="292"/>
    </location>
</feature>
<dbReference type="Proteomes" id="UP001078443">
    <property type="component" value="Unassembled WGS sequence"/>
</dbReference>
<feature type="transmembrane region" description="Helical" evidence="8">
    <location>
        <begin position="181"/>
        <end position="203"/>
    </location>
</feature>
<comment type="subcellular location">
    <subcellularLocation>
        <location evidence="1">Membrane</location>
        <topology evidence="1">Multi-pass membrane protein</topology>
    </subcellularLocation>
</comment>
<dbReference type="Pfam" id="PF03845">
    <property type="entry name" value="Spore_permease"/>
    <property type="match status" value="1"/>
</dbReference>
<feature type="transmembrane region" description="Helical" evidence="8">
    <location>
        <begin position="215"/>
        <end position="240"/>
    </location>
</feature>
<feature type="transmembrane region" description="Helical" evidence="8">
    <location>
        <begin position="338"/>
        <end position="357"/>
    </location>
</feature>
<feature type="transmembrane region" description="Helical" evidence="8">
    <location>
        <begin position="35"/>
        <end position="60"/>
    </location>
</feature>
<sequence>MKPKISTYQFFIMMVLLPYGSAVLFFLAPENKQDAWIAMIIYSLSGIILQLLYISLYNSYKEDTLITYLPKIYGKFLGNVFGILYILYFTYIGSRVVRDFLELINITGFKYTPMWVIGATFMVVTIYGVSRGVETIASVSQAFFIAIISLPLLVGVLLILSEDVFRISNLKPILQDGIIEVIKNGWPLIFFPYGETIVFTMFYPYINEQTKIKKVAVGSIIFEGIILSFVNILFICGLGVDLTVISICPFFQVVQRISVFEFLTRLDIIFVIILIIGGFFKITILMYAAVLGTVQITKIKNIKVFSLIFGMIIFILSLVIAESYLQHIEIGLEFVVKYVHTIFQIVIPLLTFILHYIRKIFYKPRKL</sequence>
<keyword evidence="4" id="KW-0309">Germination</keyword>
<name>A0ABT4CYT7_9CLOT</name>
<keyword evidence="6 8" id="KW-1133">Transmembrane helix</keyword>
<feature type="transmembrane region" description="Helical" evidence="8">
    <location>
        <begin position="112"/>
        <end position="130"/>
    </location>
</feature>
<keyword evidence="10" id="KW-1185">Reference proteome</keyword>